<keyword evidence="4" id="KW-1185">Reference proteome</keyword>
<feature type="region of interest" description="Disordered" evidence="1">
    <location>
        <begin position="1"/>
        <end position="82"/>
    </location>
</feature>
<dbReference type="AlphaFoldDB" id="A0A939BV26"/>
<evidence type="ECO:0000256" key="2">
    <source>
        <dbReference type="SAM" id="Phobius"/>
    </source>
</evidence>
<keyword evidence="2" id="KW-0812">Transmembrane</keyword>
<protein>
    <submittedName>
        <fullName evidence="3">Uncharacterized protein</fullName>
    </submittedName>
</protein>
<evidence type="ECO:0000313" key="3">
    <source>
        <dbReference type="EMBL" id="MBM9459491.1"/>
    </source>
</evidence>
<feature type="compositionally biased region" description="Basic and acidic residues" evidence="1">
    <location>
        <begin position="8"/>
        <end position="22"/>
    </location>
</feature>
<keyword evidence="2" id="KW-1133">Transmembrane helix</keyword>
<evidence type="ECO:0000313" key="4">
    <source>
        <dbReference type="Proteomes" id="UP000663791"/>
    </source>
</evidence>
<evidence type="ECO:0000256" key="1">
    <source>
        <dbReference type="SAM" id="MobiDB-lite"/>
    </source>
</evidence>
<feature type="compositionally biased region" description="Low complexity" evidence="1">
    <location>
        <begin position="25"/>
        <end position="42"/>
    </location>
</feature>
<dbReference type="EMBL" id="JAERTX010000004">
    <property type="protein sequence ID" value="MBM9459491.1"/>
    <property type="molecule type" value="Genomic_DNA"/>
</dbReference>
<keyword evidence="2" id="KW-0472">Membrane</keyword>
<comment type="caution">
    <text evidence="3">The sequence shown here is derived from an EMBL/GenBank/DDBJ whole genome shotgun (WGS) entry which is preliminary data.</text>
</comment>
<dbReference type="Proteomes" id="UP000663791">
    <property type="component" value="Unassembled WGS sequence"/>
</dbReference>
<proteinExistence type="predicted"/>
<name>A0A939BV26_9ACTN</name>
<feature type="transmembrane region" description="Helical" evidence="2">
    <location>
        <begin position="92"/>
        <end position="111"/>
    </location>
</feature>
<dbReference type="RefSeq" id="WP_205290774.1">
    <property type="nucleotide sequence ID" value="NZ_CP074406.1"/>
</dbReference>
<accession>A0A939BV26</accession>
<reference evidence="3" key="1">
    <citation type="submission" date="2021-01" db="EMBL/GenBank/DDBJ databases">
        <title>Novel species in genus Nocardioides.</title>
        <authorList>
            <person name="Zhang G."/>
        </authorList>
    </citation>
    <scope>NUCLEOTIDE SEQUENCE</scope>
    <source>
        <strain evidence="3">Zg-536</strain>
    </source>
</reference>
<feature type="compositionally biased region" description="Basic residues" evidence="1">
    <location>
        <begin position="48"/>
        <end position="58"/>
    </location>
</feature>
<feature type="compositionally biased region" description="Low complexity" evidence="1">
    <location>
        <begin position="59"/>
        <end position="73"/>
    </location>
</feature>
<gene>
    <name evidence="3" type="ORF">JK386_06220</name>
</gene>
<organism evidence="3 4">
    <name type="scientific">Nocardioides faecalis</name>
    <dbReference type="NCBI Taxonomy" id="2803858"/>
    <lineage>
        <taxon>Bacteria</taxon>
        <taxon>Bacillati</taxon>
        <taxon>Actinomycetota</taxon>
        <taxon>Actinomycetes</taxon>
        <taxon>Propionibacteriales</taxon>
        <taxon>Nocardioidaceae</taxon>
        <taxon>Nocardioides</taxon>
    </lineage>
</organism>
<sequence length="262" mass="28236">MAKKRDWRRYEAPSEVRDEHGRPVGSGTTTSTTGGAASSRRTGPGKGPKARTSRKPGTSRKPSGSSRSKSTGTSGNGAGKSGAAGKVLSGKAVFWGVIAPITIVIALIAIASNGDDEPYRTDLDTEMLDAALLTRGLETAARRVGEDVISVRLSEYALRIEYFDPNEDEISTVEFNDYSEGYRLEVSESYYEDYMPRPFKLSVVEAETMIEAVEGAVEKAEDPYSFDLRIEADRTSGEVTMTTDVSADEAVEQTKVLVPGTS</sequence>